<proteinExistence type="inferred from homology"/>
<dbReference type="InterPro" id="IPR005706">
    <property type="entry name" value="Ribosomal_uS2_bac/mit/plastid"/>
</dbReference>
<dbReference type="RefSeq" id="WP_014402202.1">
    <property type="nucleotide sequence ID" value="NC_017033.1"/>
</dbReference>
<organism evidence="8 9">
    <name type="scientific">Frateuria aurantia (strain ATCC 33424 / DSM 6220 / KCTC 2777 / LMG 1558 / NBRC 3245 / NCIMB 13370)</name>
    <name type="common">Acetobacter aurantius</name>
    <dbReference type="NCBI Taxonomy" id="767434"/>
    <lineage>
        <taxon>Bacteria</taxon>
        <taxon>Pseudomonadati</taxon>
        <taxon>Pseudomonadota</taxon>
        <taxon>Gammaproteobacteria</taxon>
        <taxon>Lysobacterales</taxon>
        <taxon>Rhodanobacteraceae</taxon>
        <taxon>Frateuria</taxon>
    </lineage>
</organism>
<dbReference type="HAMAP" id="MF_00291_B">
    <property type="entry name" value="Ribosomal_uS2_B"/>
    <property type="match status" value="1"/>
</dbReference>
<keyword evidence="2 5" id="KW-0689">Ribosomal protein</keyword>
<reference evidence="8" key="1">
    <citation type="submission" date="2012-02" db="EMBL/GenBank/DDBJ databases">
        <title>The complete genome of Frateuria aurantia DSM 6220.</title>
        <authorList>
            <consortium name="US DOE Joint Genome Institute (JGI-PGF)"/>
            <person name="Lucas S."/>
            <person name="Copeland A."/>
            <person name="Lapidus A."/>
            <person name="Glavina del Rio T."/>
            <person name="Dalin E."/>
            <person name="Tice H."/>
            <person name="Bruce D."/>
            <person name="Goodwin L."/>
            <person name="Pitluck S."/>
            <person name="Peters L."/>
            <person name="Ovchinnikova G."/>
            <person name="Teshima H."/>
            <person name="Kyrpides N."/>
            <person name="Mavromatis K."/>
            <person name="Ivanova N."/>
            <person name="Brettin T."/>
            <person name="Detter J.C."/>
            <person name="Han C."/>
            <person name="Larimer F."/>
            <person name="Land M."/>
            <person name="Hauser L."/>
            <person name="Markowitz V."/>
            <person name="Cheng J.-F."/>
            <person name="Hugenholtz P."/>
            <person name="Woyke T."/>
            <person name="Wu D."/>
            <person name="Brambilla E."/>
            <person name="Klenk H.-P."/>
            <person name="Eisen J.A."/>
        </authorList>
    </citation>
    <scope>NUCLEOTIDE SEQUENCE</scope>
    <source>
        <strain evidence="8">DSM 6220</strain>
    </source>
</reference>
<evidence type="ECO:0000256" key="1">
    <source>
        <dbReference type="ARBA" id="ARBA00006242"/>
    </source>
</evidence>
<comment type="similarity">
    <text evidence="1 5 6">Belongs to the universal ribosomal protein uS2 family.</text>
</comment>
<dbReference type="KEGG" id="fau:Fraau_0723"/>
<feature type="compositionally biased region" description="Basic and acidic residues" evidence="7">
    <location>
        <begin position="252"/>
        <end position="261"/>
    </location>
</feature>
<dbReference type="CDD" id="cd01425">
    <property type="entry name" value="RPS2"/>
    <property type="match status" value="1"/>
</dbReference>
<dbReference type="EMBL" id="CP003350">
    <property type="protein sequence ID" value="AFC85196.1"/>
    <property type="molecule type" value="Genomic_DNA"/>
</dbReference>
<evidence type="ECO:0000256" key="2">
    <source>
        <dbReference type="ARBA" id="ARBA00022980"/>
    </source>
</evidence>
<dbReference type="Proteomes" id="UP000005234">
    <property type="component" value="Chromosome"/>
</dbReference>
<dbReference type="PANTHER" id="PTHR12534:SF0">
    <property type="entry name" value="SMALL RIBOSOMAL SUBUNIT PROTEIN US2M"/>
    <property type="match status" value="1"/>
</dbReference>
<evidence type="ECO:0000313" key="9">
    <source>
        <dbReference type="Proteomes" id="UP000005234"/>
    </source>
</evidence>
<dbReference type="Gene3D" id="3.40.50.10490">
    <property type="entry name" value="Glucose-6-phosphate isomerase like protein, domain 1"/>
    <property type="match status" value="1"/>
</dbReference>
<dbReference type="STRING" id="767434.Fraau_0723"/>
<dbReference type="FunFam" id="1.10.287.610:FF:000001">
    <property type="entry name" value="30S ribosomal protein S2"/>
    <property type="match status" value="1"/>
</dbReference>
<dbReference type="SUPFAM" id="SSF52313">
    <property type="entry name" value="Ribosomal protein S2"/>
    <property type="match status" value="1"/>
</dbReference>
<accession>H8KZ92</accession>
<gene>
    <name evidence="5" type="primary">rpsB</name>
    <name evidence="8" type="ordered locus">Fraau_0723</name>
</gene>
<dbReference type="Gene3D" id="1.10.287.610">
    <property type="entry name" value="Helix hairpin bin"/>
    <property type="match status" value="1"/>
</dbReference>
<dbReference type="InterPro" id="IPR023591">
    <property type="entry name" value="Ribosomal_uS2_flav_dom_sf"/>
</dbReference>
<evidence type="ECO:0000313" key="8">
    <source>
        <dbReference type="EMBL" id="AFC85196.1"/>
    </source>
</evidence>
<dbReference type="eggNOG" id="COG0052">
    <property type="taxonomic scope" value="Bacteria"/>
</dbReference>
<protein>
    <recommendedName>
        <fullName evidence="4 5">Small ribosomal subunit protein uS2</fullName>
    </recommendedName>
</protein>
<dbReference type="PROSITE" id="PS00962">
    <property type="entry name" value="RIBOSOMAL_S2_1"/>
    <property type="match status" value="1"/>
</dbReference>
<name>H8KZ92_FRAAD</name>
<dbReference type="AlphaFoldDB" id="H8KZ92"/>
<evidence type="ECO:0000256" key="3">
    <source>
        <dbReference type="ARBA" id="ARBA00023274"/>
    </source>
</evidence>
<evidence type="ECO:0000256" key="4">
    <source>
        <dbReference type="ARBA" id="ARBA00035256"/>
    </source>
</evidence>
<feature type="region of interest" description="Disordered" evidence="7">
    <location>
        <begin position="228"/>
        <end position="283"/>
    </location>
</feature>
<dbReference type="OrthoDB" id="9808036at2"/>
<dbReference type="NCBIfam" id="TIGR01011">
    <property type="entry name" value="rpsB_bact"/>
    <property type="match status" value="1"/>
</dbReference>
<dbReference type="GO" id="GO:0022627">
    <property type="term" value="C:cytosolic small ribosomal subunit"/>
    <property type="evidence" value="ECO:0007669"/>
    <property type="project" value="TreeGrafter"/>
</dbReference>
<evidence type="ECO:0000256" key="6">
    <source>
        <dbReference type="RuleBase" id="RU003631"/>
    </source>
</evidence>
<dbReference type="GO" id="GO:0006412">
    <property type="term" value="P:translation"/>
    <property type="evidence" value="ECO:0007669"/>
    <property type="project" value="UniProtKB-UniRule"/>
</dbReference>
<dbReference type="InterPro" id="IPR001865">
    <property type="entry name" value="Ribosomal_uS2"/>
</dbReference>
<feature type="compositionally biased region" description="Basic and acidic residues" evidence="7">
    <location>
        <begin position="274"/>
        <end position="283"/>
    </location>
</feature>
<dbReference type="InterPro" id="IPR018130">
    <property type="entry name" value="Ribosomal_uS2_CS"/>
</dbReference>
<evidence type="ECO:0000256" key="7">
    <source>
        <dbReference type="SAM" id="MobiDB-lite"/>
    </source>
</evidence>
<dbReference type="PANTHER" id="PTHR12534">
    <property type="entry name" value="30S RIBOSOMAL PROTEIN S2 PROKARYOTIC AND ORGANELLAR"/>
    <property type="match status" value="1"/>
</dbReference>
<keyword evidence="3 5" id="KW-0687">Ribonucleoprotein</keyword>
<evidence type="ECO:0000256" key="5">
    <source>
        <dbReference type="HAMAP-Rule" id="MF_00291"/>
    </source>
</evidence>
<dbReference type="HOGENOM" id="CLU_040318_1_0_6"/>
<dbReference type="GO" id="GO:0003735">
    <property type="term" value="F:structural constituent of ribosome"/>
    <property type="evidence" value="ECO:0007669"/>
    <property type="project" value="InterPro"/>
</dbReference>
<sequence>MAQVTMRQMLEAGVHFGHQTRYWNPKMAPYIFGARGKIHIINLEKTLPLFTDALNFLSGVAQKRGTILFVGTKRSAREPLAEEAARAGMPFVTARWLGGMLTNFRTVKQSVARLKELEAAETDGSFDKLVKHEVLTRRREREKLENSLGGIKNMTRLPDALFIVDIGHEDIAVQEAKKLGIPVVAVVDTNYNPELVDYAIPGNDDAIRAIQLYARAAADAILEGKAASPNAAQGDGNEFVELDEEGNPVGSQDDRRKDGDRRHHGARKNAGSSRRREDGQSND</sequence>
<dbReference type="Pfam" id="PF00318">
    <property type="entry name" value="Ribosomal_S2"/>
    <property type="match status" value="1"/>
</dbReference>
<dbReference type="PRINTS" id="PR00395">
    <property type="entry name" value="RIBOSOMALS2"/>
</dbReference>
<dbReference type="PROSITE" id="PS00963">
    <property type="entry name" value="RIBOSOMAL_S2_2"/>
    <property type="match status" value="1"/>
</dbReference>
<keyword evidence="9" id="KW-1185">Reference proteome</keyword>